<dbReference type="RefSeq" id="WP_176062192.1">
    <property type="nucleotide sequence ID" value="NZ_BJTG01000001.1"/>
</dbReference>
<name>A0A7I9VH70_9BACT</name>
<dbReference type="AlphaFoldDB" id="A0A7I9VH70"/>
<proteinExistence type="predicted"/>
<gene>
    <name evidence="1" type="ORF">AMYX_01280</name>
</gene>
<evidence type="ECO:0000313" key="2">
    <source>
        <dbReference type="Proteomes" id="UP000503640"/>
    </source>
</evidence>
<sequence>MHRAARYLLVASALAGVAGALLLFSTFRDPCGGLLRRYVATYDAAKAPCHADADCVFDPLPPGGPGLCDRARAASSARAPFEAVEARWTARGCPAPGAACPPIAGARCQQGRCVTALAR</sequence>
<reference evidence="2" key="1">
    <citation type="journal article" date="2020" name="Appl. Environ. Microbiol.">
        <title>Diazotrophic Anaeromyxobacter Isolates from Soils.</title>
        <authorList>
            <person name="Masuda Y."/>
            <person name="Yamanaka H."/>
            <person name="Xu Z.X."/>
            <person name="Shiratori Y."/>
            <person name="Aono T."/>
            <person name="Amachi S."/>
            <person name="Senoo K."/>
            <person name="Itoh H."/>
        </authorList>
    </citation>
    <scope>NUCLEOTIDE SEQUENCE [LARGE SCALE GENOMIC DNA]</scope>
    <source>
        <strain evidence="2">R267</strain>
    </source>
</reference>
<accession>A0A7I9VH70</accession>
<dbReference type="EMBL" id="BJTG01000001">
    <property type="protein sequence ID" value="GEJ55387.1"/>
    <property type="molecule type" value="Genomic_DNA"/>
</dbReference>
<organism evidence="1 2">
    <name type="scientific">Anaeromyxobacter diazotrophicus</name>
    <dbReference type="NCBI Taxonomy" id="2590199"/>
    <lineage>
        <taxon>Bacteria</taxon>
        <taxon>Pseudomonadati</taxon>
        <taxon>Myxococcota</taxon>
        <taxon>Myxococcia</taxon>
        <taxon>Myxococcales</taxon>
        <taxon>Cystobacterineae</taxon>
        <taxon>Anaeromyxobacteraceae</taxon>
        <taxon>Anaeromyxobacter</taxon>
    </lineage>
</organism>
<keyword evidence="2" id="KW-1185">Reference proteome</keyword>
<dbReference type="Proteomes" id="UP000503640">
    <property type="component" value="Unassembled WGS sequence"/>
</dbReference>
<comment type="caution">
    <text evidence="1">The sequence shown here is derived from an EMBL/GenBank/DDBJ whole genome shotgun (WGS) entry which is preliminary data.</text>
</comment>
<evidence type="ECO:0000313" key="1">
    <source>
        <dbReference type="EMBL" id="GEJ55387.1"/>
    </source>
</evidence>
<protein>
    <submittedName>
        <fullName evidence="1">Uncharacterized protein</fullName>
    </submittedName>
</protein>